<proteinExistence type="predicted"/>
<reference evidence="1" key="1">
    <citation type="submission" date="2016-10" db="EMBL/GenBank/DDBJ databases">
        <title>Sequence of Gallionella enrichment culture.</title>
        <authorList>
            <person name="Poehlein A."/>
            <person name="Muehling M."/>
            <person name="Daniel R."/>
        </authorList>
    </citation>
    <scope>NUCLEOTIDE SEQUENCE</scope>
</reference>
<sequence>MGFVEAVQQQALDPLTGRAGEFGRQPLARRFLQLVERFQAERLGKLVIDDGFLRRFDQGRRCLELGRLASQFRVAVIRREGDFQGAGFARGDADQLLLEAGNERVGTDRHLNIFGRATIERRAIEGALEGDRDAVPGFGLGALALCGEAAVLLGDALDGIVDLGVRHLCDRLLDREALEIGELNRGHNLDRNGIGEIGLSGEDVIDFLLLRRHRDLGFGRQSEAALREELRVGVADGLVDGLRHHRTAVHLLEVAHGHLARTKAVDADLVLEIDQTGVRLGIEIGGRNADLEFVLQSVGDGFLHLHGVNLLPLSSGQNAGHLQFDDAGL</sequence>
<comment type="caution">
    <text evidence="1">The sequence shown here is derived from an EMBL/GenBank/DDBJ whole genome shotgun (WGS) entry which is preliminary data.</text>
</comment>
<accession>A0A1J5PDV4</accession>
<evidence type="ECO:0008006" key="2">
    <source>
        <dbReference type="Google" id="ProtNLM"/>
    </source>
</evidence>
<protein>
    <recommendedName>
        <fullName evidence="2">NAD-specific glutamate dehydrogenase</fullName>
    </recommendedName>
</protein>
<evidence type="ECO:0000313" key="1">
    <source>
        <dbReference type="EMBL" id="OIQ69817.1"/>
    </source>
</evidence>
<name>A0A1J5PDV4_9ZZZZ</name>
<dbReference type="EMBL" id="MLJW01004518">
    <property type="protein sequence ID" value="OIQ69817.1"/>
    <property type="molecule type" value="Genomic_DNA"/>
</dbReference>
<gene>
    <name evidence="1" type="ORF">GALL_485780</name>
</gene>
<organism evidence="1">
    <name type="scientific">mine drainage metagenome</name>
    <dbReference type="NCBI Taxonomy" id="410659"/>
    <lineage>
        <taxon>unclassified sequences</taxon>
        <taxon>metagenomes</taxon>
        <taxon>ecological metagenomes</taxon>
    </lineage>
</organism>
<dbReference type="AlphaFoldDB" id="A0A1J5PDV4"/>